<comment type="caution">
    <text evidence="1">The sequence shown here is derived from an EMBL/GenBank/DDBJ whole genome shotgun (WGS) entry which is preliminary data.</text>
</comment>
<reference evidence="1 2" key="1">
    <citation type="submission" date="2020-04" db="EMBL/GenBank/DDBJ databases">
        <title>MicrobeNet Type strains.</title>
        <authorList>
            <person name="Nicholson A.C."/>
        </authorList>
    </citation>
    <scope>NUCLEOTIDE SEQUENCE [LARGE SCALE GENOMIC DNA]</scope>
    <source>
        <strain evidence="1 2">ATCC BAA-787</strain>
    </source>
</reference>
<evidence type="ECO:0000313" key="1">
    <source>
        <dbReference type="EMBL" id="NKY39210.1"/>
    </source>
</evidence>
<organism evidence="1 2">
    <name type="scientific">Cellulomonas septica</name>
    <dbReference type="NCBI Taxonomy" id="285080"/>
    <lineage>
        <taxon>Bacteria</taxon>
        <taxon>Bacillati</taxon>
        <taxon>Actinomycetota</taxon>
        <taxon>Actinomycetes</taxon>
        <taxon>Micrococcales</taxon>
        <taxon>Cellulomonadaceae</taxon>
        <taxon>Cellulomonas</taxon>
    </lineage>
</organism>
<proteinExistence type="predicted"/>
<accession>A0ABX1JZP1</accession>
<gene>
    <name evidence="1" type="ORF">HGA02_06575</name>
</gene>
<dbReference type="RefSeq" id="WP_168678353.1">
    <property type="nucleotide sequence ID" value="NZ_JAAXOY010000116.1"/>
</dbReference>
<evidence type="ECO:0000313" key="2">
    <source>
        <dbReference type="Proteomes" id="UP000777774"/>
    </source>
</evidence>
<sequence>MGTLLSEQPVTGWLMSCPSYDQGLVRPIMTASGTVVLLCDEGSEVWLHPSDVSEKSWIDPEPGTWRVAGGVHITPRTTRWAREDEVPDSWGECTWHDG</sequence>
<dbReference type="Proteomes" id="UP000777774">
    <property type="component" value="Unassembled WGS sequence"/>
</dbReference>
<dbReference type="EMBL" id="JAAXOY010000116">
    <property type="protein sequence ID" value="NKY39210.1"/>
    <property type="molecule type" value="Genomic_DNA"/>
</dbReference>
<protein>
    <submittedName>
        <fullName evidence="1">Uncharacterized protein</fullName>
    </submittedName>
</protein>
<name>A0ABX1JZP1_9CELL</name>
<keyword evidence="2" id="KW-1185">Reference proteome</keyword>